<organism evidence="1 2">
    <name type="scientific">Cimex lectularius</name>
    <name type="common">Bed bug</name>
    <name type="synonym">Acanthia lectularia</name>
    <dbReference type="NCBI Taxonomy" id="79782"/>
    <lineage>
        <taxon>Eukaryota</taxon>
        <taxon>Metazoa</taxon>
        <taxon>Ecdysozoa</taxon>
        <taxon>Arthropoda</taxon>
        <taxon>Hexapoda</taxon>
        <taxon>Insecta</taxon>
        <taxon>Pterygota</taxon>
        <taxon>Neoptera</taxon>
        <taxon>Paraneoptera</taxon>
        <taxon>Hemiptera</taxon>
        <taxon>Heteroptera</taxon>
        <taxon>Panheteroptera</taxon>
        <taxon>Cimicomorpha</taxon>
        <taxon>Cimicidae</taxon>
        <taxon>Cimex</taxon>
    </lineage>
</organism>
<dbReference type="Proteomes" id="UP000494040">
    <property type="component" value="Unassembled WGS sequence"/>
</dbReference>
<dbReference type="KEGG" id="clec:106663966"/>
<name>A0A8I6RIY2_CIMLE</name>
<dbReference type="RefSeq" id="XP_014244714.1">
    <property type="nucleotide sequence ID" value="XM_014389228.2"/>
</dbReference>
<proteinExistence type="predicted"/>
<keyword evidence="2" id="KW-1185">Reference proteome</keyword>
<dbReference type="EnsemblMetazoa" id="XM_014389228.2">
    <property type="protein sequence ID" value="XP_014244714.1"/>
    <property type="gene ID" value="LOC106663966"/>
</dbReference>
<reference evidence="1" key="1">
    <citation type="submission" date="2022-01" db="UniProtKB">
        <authorList>
            <consortium name="EnsemblMetazoa"/>
        </authorList>
    </citation>
    <scope>IDENTIFICATION</scope>
</reference>
<dbReference type="AlphaFoldDB" id="A0A8I6RIY2"/>
<sequence>MAHKYPFIIPDSSWKKKECTTYLGDSSFQEEKVGIVYSNCKRDAVVKVAGGVILGVMLSNLCATKKRATLCTWPTWPLFIGAGLGLGMASENCKRDLKSLYTPKPDEKKQFMDSKRRYKNKFCNE</sequence>
<dbReference type="GeneID" id="106663966"/>
<evidence type="ECO:0000313" key="1">
    <source>
        <dbReference type="EnsemblMetazoa" id="XP_014244714.1"/>
    </source>
</evidence>
<evidence type="ECO:0008006" key="3">
    <source>
        <dbReference type="Google" id="ProtNLM"/>
    </source>
</evidence>
<protein>
    <recommendedName>
        <fullName evidence="3">MICOS complex subunit MIC10</fullName>
    </recommendedName>
</protein>
<dbReference type="OrthoDB" id="1916310at2759"/>
<evidence type="ECO:0000313" key="2">
    <source>
        <dbReference type="Proteomes" id="UP000494040"/>
    </source>
</evidence>
<accession>A0A8I6RIY2</accession>